<evidence type="ECO:0000313" key="3">
    <source>
        <dbReference type="Proteomes" id="UP001527052"/>
    </source>
</evidence>
<feature type="domain" description="LRAT" evidence="1">
    <location>
        <begin position="104"/>
        <end position="192"/>
    </location>
</feature>
<dbReference type="Proteomes" id="UP001527052">
    <property type="component" value="Unassembled WGS sequence"/>
</dbReference>
<protein>
    <submittedName>
        <fullName evidence="2">Lecithin retinol acyltransferase family protein</fullName>
    </submittedName>
</protein>
<accession>A0ABT4EIJ6</accession>
<keyword evidence="3" id="KW-1185">Reference proteome</keyword>
<proteinExistence type="predicted"/>
<evidence type="ECO:0000313" key="2">
    <source>
        <dbReference type="EMBL" id="MCY9545471.1"/>
    </source>
</evidence>
<evidence type="ECO:0000259" key="1">
    <source>
        <dbReference type="PROSITE" id="PS51934"/>
    </source>
</evidence>
<name>A0ABT4EIJ6_9BACI</name>
<comment type="caution">
    <text evidence="2">The sequence shown here is derived from an EMBL/GenBank/DDBJ whole genome shotgun (WGS) entry which is preliminary data.</text>
</comment>
<gene>
    <name evidence="2" type="ORF">M5W82_00785</name>
</gene>
<sequence length="192" mass="22211">MGFFEELKNCFEGISAANKELVSDVKELAAESKRDIISDWKREAPVFGNPIEKVDRAITTYRNAKEHFPDPSLGPFNPDLQLKNIMKKLVQDNKLDSKIKRAQHLKVNRFGYSHHALSIDRCEVIHYQDFIVKTESIESFAKGADIHILDTPRLFTKDEVIARAYSKLGERKYNLIFNNCEHFVRWALNGEE</sequence>
<dbReference type="InterPro" id="IPR007053">
    <property type="entry name" value="LRAT_dom"/>
</dbReference>
<reference evidence="2 3" key="1">
    <citation type="submission" date="2022-05" db="EMBL/GenBank/DDBJ databases">
        <title>Genome Sequencing of Bee-Associated Microbes.</title>
        <authorList>
            <person name="Dunlap C."/>
        </authorList>
    </citation>
    <scope>NUCLEOTIDE SEQUENCE [LARGE SCALE GENOMIC DNA]</scope>
    <source>
        <strain evidence="2 3">NRRL BD-083</strain>
    </source>
</reference>
<dbReference type="EMBL" id="JAMDLZ010000003">
    <property type="protein sequence ID" value="MCY9545471.1"/>
    <property type="molecule type" value="Genomic_DNA"/>
</dbReference>
<dbReference type="PROSITE" id="PS51934">
    <property type="entry name" value="LRAT"/>
    <property type="match status" value="1"/>
</dbReference>
<dbReference type="GO" id="GO:0016746">
    <property type="term" value="F:acyltransferase activity"/>
    <property type="evidence" value="ECO:0007669"/>
    <property type="project" value="UniProtKB-KW"/>
</dbReference>
<dbReference type="Gene3D" id="3.90.1720.10">
    <property type="entry name" value="endopeptidase domain like (from Nostoc punctiforme)"/>
    <property type="match status" value="1"/>
</dbReference>
<keyword evidence="2" id="KW-0012">Acyltransferase</keyword>
<dbReference type="Pfam" id="PF04970">
    <property type="entry name" value="LRAT"/>
    <property type="match status" value="1"/>
</dbReference>
<dbReference type="RefSeq" id="WP_268635709.1">
    <property type="nucleotide sequence ID" value="NZ_JAMDLZ010000003.1"/>
</dbReference>
<organism evidence="2 3">
    <name type="scientific">Lysinibacillus xylanilyticus</name>
    <dbReference type="NCBI Taxonomy" id="582475"/>
    <lineage>
        <taxon>Bacteria</taxon>
        <taxon>Bacillati</taxon>
        <taxon>Bacillota</taxon>
        <taxon>Bacilli</taxon>
        <taxon>Bacillales</taxon>
        <taxon>Bacillaceae</taxon>
        <taxon>Lysinibacillus</taxon>
    </lineage>
</organism>
<keyword evidence="2" id="KW-0808">Transferase</keyword>